<evidence type="ECO:0000256" key="1">
    <source>
        <dbReference type="SAM" id="MobiDB-lite"/>
    </source>
</evidence>
<sequence>MGLNESYSTPRSQILILNPMPTLNKAYALIIDQESHRNVASSTFYSSGVIEGTTMYTHRSNTHSGGAGTSRNSYPSGVGGSYSRGSSGGYSNGASTSGGGYKARKSLVCEHCGCKGHSREQCYKIVRYPADFKSKRKPNVYANQATASEECGNDSCQ</sequence>
<dbReference type="Proteomes" id="UP000826656">
    <property type="component" value="Unassembled WGS sequence"/>
</dbReference>
<dbReference type="PANTHER" id="PTHR34222:SF97">
    <property type="entry name" value="CATALYTIC REGION, PUTATIVE-RELATED"/>
    <property type="match status" value="1"/>
</dbReference>
<organism evidence="2 3">
    <name type="scientific">Solanum tuberosum</name>
    <name type="common">Potato</name>
    <dbReference type="NCBI Taxonomy" id="4113"/>
    <lineage>
        <taxon>Eukaryota</taxon>
        <taxon>Viridiplantae</taxon>
        <taxon>Streptophyta</taxon>
        <taxon>Embryophyta</taxon>
        <taxon>Tracheophyta</taxon>
        <taxon>Spermatophyta</taxon>
        <taxon>Magnoliopsida</taxon>
        <taxon>eudicotyledons</taxon>
        <taxon>Gunneridae</taxon>
        <taxon>Pentapetalae</taxon>
        <taxon>asterids</taxon>
        <taxon>lamiids</taxon>
        <taxon>Solanales</taxon>
        <taxon>Solanaceae</taxon>
        <taxon>Solanoideae</taxon>
        <taxon>Solaneae</taxon>
        <taxon>Solanum</taxon>
    </lineage>
</organism>
<dbReference type="PANTHER" id="PTHR34222">
    <property type="entry name" value="GAG_PRE-INTEGRS DOMAIN-CONTAINING PROTEIN"/>
    <property type="match status" value="1"/>
</dbReference>
<evidence type="ECO:0000313" key="3">
    <source>
        <dbReference type="Proteomes" id="UP000826656"/>
    </source>
</evidence>
<dbReference type="EMBL" id="JAIVGD010000003">
    <property type="protein sequence ID" value="KAH0776925.1"/>
    <property type="molecule type" value="Genomic_DNA"/>
</dbReference>
<proteinExistence type="predicted"/>
<feature type="region of interest" description="Disordered" evidence="1">
    <location>
        <begin position="60"/>
        <end position="96"/>
    </location>
</feature>
<name>A0ABQ7WA90_SOLTU</name>
<feature type="compositionally biased region" description="Polar residues" evidence="1">
    <location>
        <begin position="60"/>
        <end position="72"/>
    </location>
</feature>
<protein>
    <recommendedName>
        <fullName evidence="4">CCHC-type domain-containing protein</fullName>
    </recommendedName>
</protein>
<accession>A0ABQ7WA90</accession>
<evidence type="ECO:0008006" key="4">
    <source>
        <dbReference type="Google" id="ProtNLM"/>
    </source>
</evidence>
<comment type="caution">
    <text evidence="2">The sequence shown here is derived from an EMBL/GenBank/DDBJ whole genome shotgun (WGS) entry which is preliminary data.</text>
</comment>
<keyword evidence="3" id="KW-1185">Reference proteome</keyword>
<evidence type="ECO:0000313" key="2">
    <source>
        <dbReference type="EMBL" id="KAH0776925.1"/>
    </source>
</evidence>
<feature type="compositionally biased region" description="Gly residues" evidence="1">
    <location>
        <begin position="77"/>
        <end position="96"/>
    </location>
</feature>
<gene>
    <name evidence="2" type="ORF">KY290_008336</name>
</gene>
<reference evidence="2 3" key="1">
    <citation type="journal article" date="2021" name="bioRxiv">
        <title>Chromosome-scale and haplotype-resolved genome assembly of a tetraploid potato cultivar.</title>
        <authorList>
            <person name="Sun H."/>
            <person name="Jiao W.-B."/>
            <person name="Krause K."/>
            <person name="Campoy J.A."/>
            <person name="Goel M."/>
            <person name="Folz-Donahue K."/>
            <person name="Kukat C."/>
            <person name="Huettel B."/>
            <person name="Schneeberger K."/>
        </authorList>
    </citation>
    <scope>NUCLEOTIDE SEQUENCE [LARGE SCALE GENOMIC DNA]</scope>
    <source>
        <strain evidence="2">SolTubOtavaFocal</strain>
        <tissue evidence="2">Leaves</tissue>
    </source>
</reference>